<dbReference type="GO" id="GO:0016705">
    <property type="term" value="F:oxidoreductase activity, acting on paired donors, with incorporation or reduction of molecular oxygen"/>
    <property type="evidence" value="ECO:0007669"/>
    <property type="project" value="InterPro"/>
</dbReference>
<dbReference type="PANTHER" id="PTHR46300:SF7">
    <property type="entry name" value="P450, PUTATIVE (EUROFUNG)-RELATED"/>
    <property type="match status" value="1"/>
</dbReference>
<evidence type="ECO:0000256" key="1">
    <source>
        <dbReference type="ARBA" id="ARBA00001971"/>
    </source>
</evidence>
<dbReference type="PROSITE" id="PS00086">
    <property type="entry name" value="CYTOCHROME_P450"/>
    <property type="match status" value="1"/>
</dbReference>
<comment type="similarity">
    <text evidence="2 8">Belongs to the cytochrome P450 family.</text>
</comment>
<reference evidence="9" key="1">
    <citation type="submission" date="2021-03" db="EMBL/GenBank/DDBJ databases">
        <title>Evolutionary innovations through gain and loss of genes in the ectomycorrhizal Boletales.</title>
        <authorList>
            <person name="Wu G."/>
            <person name="Miyauchi S."/>
            <person name="Morin E."/>
            <person name="Yang Z.-L."/>
            <person name="Xu J."/>
            <person name="Martin F.M."/>
        </authorList>
    </citation>
    <scope>NUCLEOTIDE SEQUENCE</scope>
    <source>
        <strain evidence="9">BR01</strain>
    </source>
</reference>
<protein>
    <submittedName>
        <fullName evidence="9">Cytochrome P450</fullName>
    </submittedName>
</protein>
<evidence type="ECO:0000256" key="7">
    <source>
        <dbReference type="ARBA" id="ARBA00023033"/>
    </source>
</evidence>
<dbReference type="AlphaFoldDB" id="A0A8I2YTN4"/>
<dbReference type="InterPro" id="IPR050364">
    <property type="entry name" value="Cytochrome_P450_fung"/>
</dbReference>
<evidence type="ECO:0000313" key="9">
    <source>
        <dbReference type="EMBL" id="KAG6377607.1"/>
    </source>
</evidence>
<dbReference type="GO" id="GO:0020037">
    <property type="term" value="F:heme binding"/>
    <property type="evidence" value="ECO:0007669"/>
    <property type="project" value="InterPro"/>
</dbReference>
<dbReference type="Gene3D" id="1.10.630.10">
    <property type="entry name" value="Cytochrome P450"/>
    <property type="match status" value="1"/>
</dbReference>
<comment type="cofactor">
    <cofactor evidence="1">
        <name>heme</name>
        <dbReference type="ChEBI" id="CHEBI:30413"/>
    </cofactor>
</comment>
<dbReference type="InterPro" id="IPR036396">
    <property type="entry name" value="Cyt_P450_sf"/>
</dbReference>
<keyword evidence="5 8" id="KW-0560">Oxidoreductase</keyword>
<dbReference type="Proteomes" id="UP000683000">
    <property type="component" value="Unassembled WGS sequence"/>
</dbReference>
<evidence type="ECO:0000313" key="10">
    <source>
        <dbReference type="Proteomes" id="UP000683000"/>
    </source>
</evidence>
<organism evidence="9 10">
    <name type="scientific">Boletus reticuloceps</name>
    <dbReference type="NCBI Taxonomy" id="495285"/>
    <lineage>
        <taxon>Eukaryota</taxon>
        <taxon>Fungi</taxon>
        <taxon>Dikarya</taxon>
        <taxon>Basidiomycota</taxon>
        <taxon>Agaricomycotina</taxon>
        <taxon>Agaricomycetes</taxon>
        <taxon>Agaricomycetidae</taxon>
        <taxon>Boletales</taxon>
        <taxon>Boletineae</taxon>
        <taxon>Boletaceae</taxon>
        <taxon>Boletoideae</taxon>
        <taxon>Boletus</taxon>
    </lineage>
</organism>
<name>A0A8I2YTN4_9AGAM</name>
<evidence type="ECO:0000256" key="8">
    <source>
        <dbReference type="RuleBase" id="RU000461"/>
    </source>
</evidence>
<evidence type="ECO:0000256" key="3">
    <source>
        <dbReference type="ARBA" id="ARBA00022617"/>
    </source>
</evidence>
<gene>
    <name evidence="9" type="ORF">JVT61DRAFT_15425</name>
</gene>
<evidence type="ECO:0000256" key="2">
    <source>
        <dbReference type="ARBA" id="ARBA00010617"/>
    </source>
</evidence>
<dbReference type="EMBL" id="JAGFBS010000009">
    <property type="protein sequence ID" value="KAG6377607.1"/>
    <property type="molecule type" value="Genomic_DNA"/>
</dbReference>
<accession>A0A8I2YTN4</accession>
<evidence type="ECO:0000256" key="6">
    <source>
        <dbReference type="ARBA" id="ARBA00023004"/>
    </source>
</evidence>
<dbReference type="SUPFAM" id="SSF48264">
    <property type="entry name" value="Cytochrome P450"/>
    <property type="match status" value="1"/>
</dbReference>
<keyword evidence="4 8" id="KW-0479">Metal-binding</keyword>
<dbReference type="GO" id="GO:0004497">
    <property type="term" value="F:monooxygenase activity"/>
    <property type="evidence" value="ECO:0007669"/>
    <property type="project" value="UniProtKB-KW"/>
</dbReference>
<evidence type="ECO:0000256" key="5">
    <source>
        <dbReference type="ARBA" id="ARBA00023002"/>
    </source>
</evidence>
<evidence type="ECO:0000256" key="4">
    <source>
        <dbReference type="ARBA" id="ARBA00022723"/>
    </source>
</evidence>
<keyword evidence="10" id="KW-1185">Reference proteome</keyword>
<dbReference type="OrthoDB" id="2789670at2759"/>
<dbReference type="PANTHER" id="PTHR46300">
    <property type="entry name" value="P450, PUTATIVE (EUROFUNG)-RELATED-RELATED"/>
    <property type="match status" value="1"/>
</dbReference>
<sequence length="133" mass="14878">MPLSLPHATIDDDVYRGFDIPKVPDANVFTPERFLNENGSLKPSDIESIAFGFGRRICVGRHFADTSLWSIFSKVLTIFNLLRPVDENGEEMNVEPKFTNDIAVHPVPFKCRIERRIPGLDAAGLEQLIGAKP</sequence>
<keyword evidence="6 8" id="KW-0408">Iron</keyword>
<comment type="caution">
    <text evidence="9">The sequence shown here is derived from an EMBL/GenBank/DDBJ whole genome shotgun (WGS) entry which is preliminary data.</text>
</comment>
<proteinExistence type="inferred from homology"/>
<dbReference type="InterPro" id="IPR017972">
    <property type="entry name" value="Cyt_P450_CS"/>
</dbReference>
<keyword evidence="3 8" id="KW-0349">Heme</keyword>
<dbReference type="Pfam" id="PF00067">
    <property type="entry name" value="p450"/>
    <property type="match status" value="1"/>
</dbReference>
<dbReference type="GO" id="GO:0005506">
    <property type="term" value="F:iron ion binding"/>
    <property type="evidence" value="ECO:0007669"/>
    <property type="project" value="InterPro"/>
</dbReference>
<keyword evidence="7 8" id="KW-0503">Monooxygenase</keyword>
<dbReference type="InterPro" id="IPR001128">
    <property type="entry name" value="Cyt_P450"/>
</dbReference>